<comment type="similarity">
    <text evidence="2 9">Belongs to the glycosyl hydrolase 8 (cellulase D) family.</text>
</comment>
<dbReference type="EC" id="3.2.1.-" evidence="9"/>
<feature type="active site" description="Nucleophile" evidence="8">
    <location>
        <position position="118"/>
    </location>
</feature>
<feature type="signal peptide" evidence="10">
    <location>
        <begin position="1"/>
        <end position="21"/>
    </location>
</feature>
<dbReference type="Proteomes" id="UP000005268">
    <property type="component" value="Chromosome"/>
</dbReference>
<dbReference type="PRINTS" id="PR00735">
    <property type="entry name" value="GLHYDRLASE8"/>
</dbReference>
<dbReference type="SUPFAM" id="SSF48208">
    <property type="entry name" value="Six-hairpin glycosidases"/>
    <property type="match status" value="1"/>
</dbReference>
<proteinExistence type="inferred from homology"/>
<evidence type="ECO:0000256" key="1">
    <source>
        <dbReference type="ARBA" id="ARBA00000966"/>
    </source>
</evidence>
<evidence type="ECO:0000256" key="8">
    <source>
        <dbReference type="PROSITE-ProRule" id="PRU10058"/>
    </source>
</evidence>
<dbReference type="HOGENOM" id="CLU_037297_0_0_6"/>
<evidence type="ECO:0000256" key="6">
    <source>
        <dbReference type="ARBA" id="ARBA00023295"/>
    </source>
</evidence>
<dbReference type="NCBIfam" id="NF008305">
    <property type="entry name" value="PRK11097.1"/>
    <property type="match status" value="1"/>
</dbReference>
<keyword evidence="3 10" id="KW-0732">Signal</keyword>
<dbReference type="Gene3D" id="1.50.10.10">
    <property type="match status" value="1"/>
</dbReference>
<dbReference type="InterPro" id="IPR019834">
    <property type="entry name" value="Glyco_hydro_8_CS"/>
</dbReference>
<dbReference type="EMBL" id="CP003588">
    <property type="protein sequence ID" value="AFK66938.1"/>
    <property type="molecule type" value="Genomic_DNA"/>
</dbReference>
<evidence type="ECO:0000256" key="9">
    <source>
        <dbReference type="RuleBase" id="RU361167"/>
    </source>
</evidence>
<dbReference type="InterPro" id="IPR008928">
    <property type="entry name" value="6-hairpin_glycosidase_sf"/>
</dbReference>
<keyword evidence="7 9" id="KW-0624">Polysaccharide degradation</keyword>
<dbReference type="InterPro" id="IPR012341">
    <property type="entry name" value="6hp_glycosidase-like_sf"/>
</dbReference>
<keyword evidence="4 9" id="KW-0378">Hydrolase</keyword>
<evidence type="ECO:0000313" key="11">
    <source>
        <dbReference type="EMBL" id="AFK66938.1"/>
    </source>
</evidence>
<reference evidence="11 12" key="1">
    <citation type="journal article" date="2012" name="J. Bacteriol.">
        <title>Complete Genome Sequence of the Naphthalene-Degrading Pseudomonas putida Strain ND6.</title>
        <authorList>
            <person name="Li S."/>
            <person name="Zhao H."/>
            <person name="Li Y."/>
            <person name="Niu S."/>
            <person name="Cai B."/>
        </authorList>
    </citation>
    <scope>NUCLEOTIDE SEQUENCE [LARGE SCALE GENOMIC DNA]</scope>
    <source>
        <strain evidence="11 12">ND6</strain>
    </source>
</reference>
<organism evidence="11 12">
    <name type="scientific">Pseudomonas putida ND6</name>
    <dbReference type="NCBI Taxonomy" id="231023"/>
    <lineage>
        <taxon>Bacteria</taxon>
        <taxon>Pseudomonadati</taxon>
        <taxon>Pseudomonadota</taxon>
        <taxon>Gammaproteobacteria</taxon>
        <taxon>Pseudomonadales</taxon>
        <taxon>Pseudomonadaceae</taxon>
        <taxon>Pseudomonas</taxon>
    </lineage>
</organism>
<keyword evidence="5" id="KW-0136">Cellulose degradation</keyword>
<dbReference type="Pfam" id="PF01270">
    <property type="entry name" value="Glyco_hydro_8"/>
    <property type="match status" value="1"/>
</dbReference>
<sequence>MMMRQMLVGLVALGLPVFANAGSVCPWPAWERFKAELVSVDGRVIDPSDERLITTSEGQSYALFFALVGNDRQTFAQLLRWTSNNLAEGDLARHLPAWLWGRDGQQQWQVLDANNASDADLWIAYSLLEAGRLWDQPAYTQLGQHLLWRIAAQTVRKLPGLGVMLLPGDYGFEDAQGTRLNPSYLPLQLLDRFSEVDPLWGELAANTRRLWLASSPKGFAPDWLLWTPAGKPAADTKHGNAGDYDAIRVYLWVGMLAKGAAQRRELVAHYAPMAALTQRQGLPPEHLDARSGEARGHGPAGFSAALLPLLAASPEHVAGLAAQRQRLREQPVEAKAYYSQVLALFGQGFDEARYRFDPHGRLLPAWSAPCSE</sequence>
<dbReference type="AlphaFoldDB" id="I3UN67"/>
<comment type="catalytic activity">
    <reaction evidence="1">
        <text>Endohydrolysis of (1-&gt;4)-beta-D-glucosidic linkages in cellulose, lichenin and cereal beta-D-glucans.</text>
        <dbReference type="EC" id="3.2.1.4"/>
    </reaction>
</comment>
<dbReference type="GO" id="GO:0008810">
    <property type="term" value="F:cellulase activity"/>
    <property type="evidence" value="ECO:0007669"/>
    <property type="project" value="UniProtKB-EC"/>
</dbReference>
<gene>
    <name evidence="11" type="ORF">YSA_00304</name>
</gene>
<evidence type="ECO:0000313" key="12">
    <source>
        <dbReference type="Proteomes" id="UP000005268"/>
    </source>
</evidence>
<dbReference type="PATRIC" id="fig|231023.4.peg.139"/>
<dbReference type="GO" id="GO:0030245">
    <property type="term" value="P:cellulose catabolic process"/>
    <property type="evidence" value="ECO:0007669"/>
    <property type="project" value="UniProtKB-KW"/>
</dbReference>
<keyword evidence="6 9" id="KW-0326">Glycosidase</keyword>
<evidence type="ECO:0000256" key="7">
    <source>
        <dbReference type="ARBA" id="ARBA00023326"/>
    </source>
</evidence>
<evidence type="ECO:0000256" key="5">
    <source>
        <dbReference type="ARBA" id="ARBA00023001"/>
    </source>
</evidence>
<dbReference type="PROSITE" id="PS00812">
    <property type="entry name" value="GLYCOSYL_HYDROL_F8"/>
    <property type="match status" value="1"/>
</dbReference>
<evidence type="ECO:0000256" key="2">
    <source>
        <dbReference type="ARBA" id="ARBA00009209"/>
    </source>
</evidence>
<dbReference type="InterPro" id="IPR002037">
    <property type="entry name" value="Glyco_hydro_8"/>
</dbReference>
<accession>I3UN67</accession>
<evidence type="ECO:0000256" key="10">
    <source>
        <dbReference type="SAM" id="SignalP"/>
    </source>
</evidence>
<evidence type="ECO:0000256" key="4">
    <source>
        <dbReference type="ARBA" id="ARBA00022801"/>
    </source>
</evidence>
<keyword evidence="7 9" id="KW-0119">Carbohydrate metabolism</keyword>
<dbReference type="KEGG" id="ppi:YSA_00304"/>
<name>I3UN67_PSEPU</name>
<feature type="chain" id="PRO_5003680823" description="Glucanase" evidence="10">
    <location>
        <begin position="22"/>
        <end position="372"/>
    </location>
</feature>
<protein>
    <recommendedName>
        <fullName evidence="9">Glucanase</fullName>
        <ecNumber evidence="9">3.2.1.-</ecNumber>
    </recommendedName>
</protein>
<evidence type="ECO:0000256" key="3">
    <source>
        <dbReference type="ARBA" id="ARBA00022729"/>
    </source>
</evidence>